<proteinExistence type="predicted"/>
<dbReference type="Proteomes" id="UP001218218">
    <property type="component" value="Unassembled WGS sequence"/>
</dbReference>
<organism evidence="1 2">
    <name type="scientific">Mycena albidolilacea</name>
    <dbReference type="NCBI Taxonomy" id="1033008"/>
    <lineage>
        <taxon>Eukaryota</taxon>
        <taxon>Fungi</taxon>
        <taxon>Dikarya</taxon>
        <taxon>Basidiomycota</taxon>
        <taxon>Agaricomycotina</taxon>
        <taxon>Agaricomycetes</taxon>
        <taxon>Agaricomycetidae</taxon>
        <taxon>Agaricales</taxon>
        <taxon>Marasmiineae</taxon>
        <taxon>Mycenaceae</taxon>
        <taxon>Mycena</taxon>
    </lineage>
</organism>
<reference evidence="1" key="1">
    <citation type="submission" date="2023-03" db="EMBL/GenBank/DDBJ databases">
        <title>Massive genome expansion in bonnet fungi (Mycena s.s.) driven by repeated elements and novel gene families across ecological guilds.</title>
        <authorList>
            <consortium name="Lawrence Berkeley National Laboratory"/>
            <person name="Harder C.B."/>
            <person name="Miyauchi S."/>
            <person name="Viragh M."/>
            <person name="Kuo A."/>
            <person name="Thoen E."/>
            <person name="Andreopoulos B."/>
            <person name="Lu D."/>
            <person name="Skrede I."/>
            <person name="Drula E."/>
            <person name="Henrissat B."/>
            <person name="Morin E."/>
            <person name="Kohler A."/>
            <person name="Barry K."/>
            <person name="LaButti K."/>
            <person name="Morin E."/>
            <person name="Salamov A."/>
            <person name="Lipzen A."/>
            <person name="Mereny Z."/>
            <person name="Hegedus B."/>
            <person name="Baldrian P."/>
            <person name="Stursova M."/>
            <person name="Weitz H."/>
            <person name="Taylor A."/>
            <person name="Grigoriev I.V."/>
            <person name="Nagy L.G."/>
            <person name="Martin F."/>
            <person name="Kauserud H."/>
        </authorList>
    </citation>
    <scope>NUCLEOTIDE SEQUENCE</scope>
    <source>
        <strain evidence="1">CBHHK002</strain>
    </source>
</reference>
<gene>
    <name evidence="1" type="ORF">DFH08DRAFT_812937</name>
</gene>
<accession>A0AAD6ZT61</accession>
<dbReference type="AlphaFoldDB" id="A0AAD6ZT61"/>
<sequence>MPFGCAEEQEKYVLVYIKRAALLYTISFEVSRHSEQPMTLDLSVYWCLSQAVTFDFLLGRPTYGYVLSARDSFLSRISLAAYLANKARSPSSVLDIPLTLDFTSLLQVPSWSRSRTASLESQGLINNWACENTLLEDSIEQTQNVGQALEKSVTHVDVGYTPKPSVRYFV</sequence>
<protein>
    <submittedName>
        <fullName evidence="1">Uncharacterized protein</fullName>
    </submittedName>
</protein>
<name>A0AAD6ZT61_9AGAR</name>
<evidence type="ECO:0000313" key="2">
    <source>
        <dbReference type="Proteomes" id="UP001218218"/>
    </source>
</evidence>
<keyword evidence="2" id="KW-1185">Reference proteome</keyword>
<evidence type="ECO:0000313" key="1">
    <source>
        <dbReference type="EMBL" id="KAJ7337614.1"/>
    </source>
</evidence>
<comment type="caution">
    <text evidence="1">The sequence shown here is derived from an EMBL/GenBank/DDBJ whole genome shotgun (WGS) entry which is preliminary data.</text>
</comment>
<dbReference type="EMBL" id="JARIHO010000029">
    <property type="protein sequence ID" value="KAJ7337614.1"/>
    <property type="molecule type" value="Genomic_DNA"/>
</dbReference>